<accession>A0AA39GWQ6</accession>
<dbReference type="EMBL" id="JAUCMV010000005">
    <property type="protein sequence ID" value="KAK0394589.1"/>
    <property type="molecule type" value="Genomic_DNA"/>
</dbReference>
<dbReference type="Proteomes" id="UP001175271">
    <property type="component" value="Unassembled WGS sequence"/>
</dbReference>
<feature type="region of interest" description="Disordered" evidence="1">
    <location>
        <begin position="1"/>
        <end position="49"/>
    </location>
</feature>
<dbReference type="AlphaFoldDB" id="A0AA39GWQ6"/>
<evidence type="ECO:0000256" key="1">
    <source>
        <dbReference type="SAM" id="MobiDB-lite"/>
    </source>
</evidence>
<gene>
    <name evidence="2" type="ORF">QR680_000822</name>
</gene>
<evidence type="ECO:0000313" key="3">
    <source>
        <dbReference type="Proteomes" id="UP001175271"/>
    </source>
</evidence>
<protein>
    <submittedName>
        <fullName evidence="2">Uncharacterized protein</fullName>
    </submittedName>
</protein>
<sequence>MNSSTPKADMNKASNAAATDDNTGKVISKQPISQNGSAPQDDDTVSRHSADVVDPLSWKMCICPLLLLCNPGRTLAVALKEMSTNVDFETSPAIVQLRQSADEDEHGSETTSFSDPDVESIESFVPDGCWTAFWLALRLRLRRCFL</sequence>
<feature type="compositionally biased region" description="Polar residues" evidence="1">
    <location>
        <begin position="1"/>
        <end position="21"/>
    </location>
</feature>
<keyword evidence="3" id="KW-1185">Reference proteome</keyword>
<comment type="caution">
    <text evidence="2">The sequence shown here is derived from an EMBL/GenBank/DDBJ whole genome shotgun (WGS) entry which is preliminary data.</text>
</comment>
<organism evidence="2 3">
    <name type="scientific">Steinernema hermaphroditum</name>
    <dbReference type="NCBI Taxonomy" id="289476"/>
    <lineage>
        <taxon>Eukaryota</taxon>
        <taxon>Metazoa</taxon>
        <taxon>Ecdysozoa</taxon>
        <taxon>Nematoda</taxon>
        <taxon>Chromadorea</taxon>
        <taxon>Rhabditida</taxon>
        <taxon>Tylenchina</taxon>
        <taxon>Panagrolaimomorpha</taxon>
        <taxon>Strongyloidoidea</taxon>
        <taxon>Steinernematidae</taxon>
        <taxon>Steinernema</taxon>
    </lineage>
</organism>
<evidence type="ECO:0000313" key="2">
    <source>
        <dbReference type="EMBL" id="KAK0394589.1"/>
    </source>
</evidence>
<reference evidence="2" key="1">
    <citation type="submission" date="2023-06" db="EMBL/GenBank/DDBJ databases">
        <title>Genomic analysis of the entomopathogenic nematode Steinernema hermaphroditum.</title>
        <authorList>
            <person name="Schwarz E.M."/>
            <person name="Heppert J.K."/>
            <person name="Baniya A."/>
            <person name="Schwartz H.T."/>
            <person name="Tan C.-H."/>
            <person name="Antoshechkin I."/>
            <person name="Sternberg P.W."/>
            <person name="Goodrich-Blair H."/>
            <person name="Dillman A.R."/>
        </authorList>
    </citation>
    <scope>NUCLEOTIDE SEQUENCE</scope>
    <source>
        <strain evidence="2">PS9179</strain>
        <tissue evidence="2">Whole animal</tissue>
    </source>
</reference>
<proteinExistence type="predicted"/>
<name>A0AA39GWQ6_9BILA</name>